<dbReference type="InterPro" id="IPR005828">
    <property type="entry name" value="MFS_sugar_transport-like"/>
</dbReference>
<dbReference type="Gene3D" id="1.20.1250.20">
    <property type="entry name" value="MFS general substrate transporter like domains"/>
    <property type="match status" value="1"/>
</dbReference>
<feature type="transmembrane region" description="Helical" evidence="7">
    <location>
        <begin position="96"/>
        <end position="117"/>
    </location>
</feature>
<comment type="caution">
    <text evidence="9">The sequence shown here is derived from an EMBL/GenBank/DDBJ whole genome shotgun (WGS) entry which is preliminary data.</text>
</comment>
<dbReference type="Proteomes" id="UP000701853">
    <property type="component" value="Chromosome 8"/>
</dbReference>
<evidence type="ECO:0000313" key="9">
    <source>
        <dbReference type="EMBL" id="KAG8485740.1"/>
    </source>
</evidence>
<reference evidence="9 10" key="1">
    <citation type="journal article" date="2021" name="bioRxiv">
        <title>The Gossypium anomalum genome as a resource for cotton improvement and evolutionary analysis of hybrid incompatibility.</title>
        <authorList>
            <person name="Grover C.E."/>
            <person name="Yuan D."/>
            <person name="Arick M.A."/>
            <person name="Miller E.R."/>
            <person name="Hu G."/>
            <person name="Peterson D.G."/>
            <person name="Wendel J.F."/>
            <person name="Udall J.A."/>
        </authorList>
    </citation>
    <scope>NUCLEOTIDE SEQUENCE [LARGE SCALE GENOMIC DNA]</scope>
    <source>
        <strain evidence="9">JFW-Udall</strain>
        <tissue evidence="9">Leaf</tissue>
    </source>
</reference>
<feature type="transmembrane region" description="Helical" evidence="7">
    <location>
        <begin position="159"/>
        <end position="181"/>
    </location>
</feature>
<dbReference type="InterPro" id="IPR036259">
    <property type="entry name" value="MFS_trans_sf"/>
</dbReference>
<evidence type="ECO:0000256" key="4">
    <source>
        <dbReference type="ARBA" id="ARBA00022989"/>
    </source>
</evidence>
<dbReference type="GO" id="GO:0016020">
    <property type="term" value="C:membrane"/>
    <property type="evidence" value="ECO:0007669"/>
    <property type="project" value="UniProtKB-SubCell"/>
</dbReference>
<feature type="transmembrane region" description="Helical" evidence="7">
    <location>
        <begin position="458"/>
        <end position="478"/>
    </location>
</feature>
<comment type="subcellular location">
    <subcellularLocation>
        <location evidence="1">Membrane</location>
        <topology evidence="1">Multi-pass membrane protein</topology>
    </subcellularLocation>
</comment>
<dbReference type="FunFam" id="1.20.1250.20:FF:000232">
    <property type="entry name" value="Organic cation/carnitine transporter 7"/>
    <property type="match status" value="1"/>
</dbReference>
<dbReference type="SUPFAM" id="SSF103473">
    <property type="entry name" value="MFS general substrate transporter"/>
    <property type="match status" value="1"/>
</dbReference>
<sequence length="491" mass="53404">MDYKAAGLYTLDEALETVGFGKFQGFVLGYAGLGWFAEAMEIMILSFIGQAVKSEWQLSSGQESLLSTIVFAGMLLGANTWGLLSDNYGRRHAWLWIDFWKGFLTISMVTFGAGLLSTFSPNYLTLVVLRGLVGFGLGGSSVFLSWFLEFIPASNRGMWMVVFSTFWTFGSIFEAALAWIVMPRLNWRWVLAFSAVPSFALLILYGVAPESPRYLCMKGNTSDALRILEKIASVNQTKLPPGVLVSGRSNDKDEESAPSENTAPLLPSLSKSTTQSKSGFSSFFMLFSSKLIRTTLLLWVLFFGDSFSYYGIILLTSKLSSGQSTCFPSLQSNINPQDDGLYLNAFITSMAELPGLLLSAILVDRVGRKQSMAIMFGLAFIFLSPLLIQQPAVLTTCLLFGARMNAMGTFTVASIYSPELYPTSVRTTGAGVASAIGRIGGMVCPLVAVGLVNECHQTAAVALFLVAIVVSIVCIQLFPYDTKGRELSDTS</sequence>
<dbReference type="PANTHER" id="PTHR23511">
    <property type="entry name" value="SYNAPTIC VESICLE GLYCOPROTEIN 2"/>
    <property type="match status" value="1"/>
</dbReference>
<dbReference type="Pfam" id="PF00083">
    <property type="entry name" value="Sugar_tr"/>
    <property type="match status" value="1"/>
</dbReference>
<keyword evidence="3 7" id="KW-0812">Transmembrane</keyword>
<gene>
    <name evidence="9" type="ORF">CXB51_019107</name>
</gene>
<feature type="transmembrane region" description="Helical" evidence="7">
    <location>
        <begin position="341"/>
        <end position="363"/>
    </location>
</feature>
<feature type="domain" description="Major facilitator superfamily (MFS) profile" evidence="8">
    <location>
        <begin position="27"/>
        <end position="483"/>
    </location>
</feature>
<feature type="transmembrane region" description="Helical" evidence="7">
    <location>
        <begin position="123"/>
        <end position="147"/>
    </location>
</feature>
<feature type="transmembrane region" description="Helical" evidence="7">
    <location>
        <begin position="428"/>
        <end position="452"/>
    </location>
</feature>
<keyword evidence="4 7" id="KW-1133">Transmembrane helix</keyword>
<protein>
    <recommendedName>
        <fullName evidence="8">Major facilitator superfamily (MFS) profile domain-containing protein</fullName>
    </recommendedName>
</protein>
<accession>A0A8J5YZ22</accession>
<feature type="transmembrane region" description="Helical" evidence="7">
    <location>
        <begin position="296"/>
        <end position="315"/>
    </location>
</feature>
<dbReference type="OrthoDB" id="4139357at2759"/>
<organism evidence="9 10">
    <name type="scientific">Gossypium anomalum</name>
    <dbReference type="NCBI Taxonomy" id="47600"/>
    <lineage>
        <taxon>Eukaryota</taxon>
        <taxon>Viridiplantae</taxon>
        <taxon>Streptophyta</taxon>
        <taxon>Embryophyta</taxon>
        <taxon>Tracheophyta</taxon>
        <taxon>Spermatophyta</taxon>
        <taxon>Magnoliopsida</taxon>
        <taxon>eudicotyledons</taxon>
        <taxon>Gunneridae</taxon>
        <taxon>Pentapetalae</taxon>
        <taxon>rosids</taxon>
        <taxon>malvids</taxon>
        <taxon>Malvales</taxon>
        <taxon>Malvaceae</taxon>
        <taxon>Malvoideae</taxon>
        <taxon>Gossypium</taxon>
    </lineage>
</organism>
<feature type="transmembrane region" description="Helical" evidence="7">
    <location>
        <begin position="27"/>
        <end position="52"/>
    </location>
</feature>
<dbReference type="PROSITE" id="PS50850">
    <property type="entry name" value="MFS"/>
    <property type="match status" value="1"/>
</dbReference>
<proteinExistence type="predicted"/>
<dbReference type="GO" id="GO:0022857">
    <property type="term" value="F:transmembrane transporter activity"/>
    <property type="evidence" value="ECO:0007669"/>
    <property type="project" value="InterPro"/>
</dbReference>
<feature type="transmembrane region" description="Helical" evidence="7">
    <location>
        <begin position="187"/>
        <end position="208"/>
    </location>
</feature>
<feature type="transmembrane region" description="Helical" evidence="7">
    <location>
        <begin position="64"/>
        <end position="84"/>
    </location>
</feature>
<dbReference type="EMBL" id="JAHUZN010000008">
    <property type="protein sequence ID" value="KAG8485740.1"/>
    <property type="molecule type" value="Genomic_DNA"/>
</dbReference>
<feature type="region of interest" description="Disordered" evidence="6">
    <location>
        <begin position="242"/>
        <end position="273"/>
    </location>
</feature>
<keyword evidence="10" id="KW-1185">Reference proteome</keyword>
<dbReference type="PANTHER" id="PTHR23511:SF44">
    <property type="entry name" value="MAJOR FACILITATOR, SUGAR TRANSPORTER, MAJOR FACILITATOR SUPERFAMILY"/>
    <property type="match status" value="1"/>
</dbReference>
<evidence type="ECO:0000256" key="6">
    <source>
        <dbReference type="SAM" id="MobiDB-lite"/>
    </source>
</evidence>
<evidence type="ECO:0000256" key="7">
    <source>
        <dbReference type="SAM" id="Phobius"/>
    </source>
</evidence>
<keyword evidence="5 7" id="KW-0472">Membrane</keyword>
<keyword evidence="2" id="KW-0813">Transport</keyword>
<feature type="transmembrane region" description="Helical" evidence="7">
    <location>
        <begin position="370"/>
        <end position="387"/>
    </location>
</feature>
<evidence type="ECO:0000256" key="2">
    <source>
        <dbReference type="ARBA" id="ARBA00022448"/>
    </source>
</evidence>
<evidence type="ECO:0000256" key="5">
    <source>
        <dbReference type="ARBA" id="ARBA00023136"/>
    </source>
</evidence>
<evidence type="ECO:0000256" key="3">
    <source>
        <dbReference type="ARBA" id="ARBA00022692"/>
    </source>
</evidence>
<dbReference type="AlphaFoldDB" id="A0A8J5YZ22"/>
<evidence type="ECO:0000259" key="8">
    <source>
        <dbReference type="PROSITE" id="PS50850"/>
    </source>
</evidence>
<evidence type="ECO:0000313" key="10">
    <source>
        <dbReference type="Proteomes" id="UP000701853"/>
    </source>
</evidence>
<name>A0A8J5YZ22_9ROSI</name>
<dbReference type="InterPro" id="IPR020846">
    <property type="entry name" value="MFS_dom"/>
</dbReference>
<evidence type="ECO:0000256" key="1">
    <source>
        <dbReference type="ARBA" id="ARBA00004141"/>
    </source>
</evidence>